<dbReference type="Proteomes" id="UP000318141">
    <property type="component" value="Unassembled WGS sequence"/>
</dbReference>
<dbReference type="OrthoDB" id="8965778at2"/>
<accession>A0A562B330</accession>
<dbReference type="EMBL" id="VLJN01000056">
    <property type="protein sequence ID" value="TWG79632.1"/>
    <property type="molecule type" value="Genomic_DNA"/>
</dbReference>
<sequence>MEKEGLFGVAVEGFRVVWVAERLQNGTWTARYCWHRGTDAAAARALQADVLDGKSRRLAGTYKTEEEALEAIRESVRLESRWDPKHP</sequence>
<gene>
    <name evidence="1" type="ORF">L602_000600000320</name>
</gene>
<evidence type="ECO:0000313" key="2">
    <source>
        <dbReference type="Proteomes" id="UP000318141"/>
    </source>
</evidence>
<reference evidence="1 2" key="1">
    <citation type="submission" date="2019-07" db="EMBL/GenBank/DDBJ databases">
        <title>Genome sequencing of lignin-degrading bacterial isolates.</title>
        <authorList>
            <person name="Gladden J."/>
        </authorList>
    </citation>
    <scope>NUCLEOTIDE SEQUENCE [LARGE SCALE GENOMIC DNA]</scope>
    <source>
        <strain evidence="1 2">J11</strain>
    </source>
</reference>
<evidence type="ECO:0000313" key="1">
    <source>
        <dbReference type="EMBL" id="TWG79632.1"/>
    </source>
</evidence>
<dbReference type="AlphaFoldDB" id="A0A562B330"/>
<comment type="caution">
    <text evidence="1">The sequence shown here is derived from an EMBL/GenBank/DDBJ whole genome shotgun (WGS) entry which is preliminary data.</text>
</comment>
<proteinExistence type="predicted"/>
<name>A0A562B330_9BURK</name>
<organism evidence="1 2">
    <name type="scientific">Cupriavidus gilardii J11</name>
    <dbReference type="NCBI Taxonomy" id="936133"/>
    <lineage>
        <taxon>Bacteria</taxon>
        <taxon>Pseudomonadati</taxon>
        <taxon>Pseudomonadota</taxon>
        <taxon>Betaproteobacteria</taxon>
        <taxon>Burkholderiales</taxon>
        <taxon>Burkholderiaceae</taxon>
        <taxon>Cupriavidus</taxon>
    </lineage>
</organism>
<protein>
    <submittedName>
        <fullName evidence="1">Uncharacterized protein</fullName>
    </submittedName>
</protein>
<keyword evidence="2" id="KW-1185">Reference proteome</keyword>